<dbReference type="PROSITE" id="PS00083">
    <property type="entry name" value="INTRADIOL_DIOXYGENAS"/>
    <property type="match status" value="1"/>
</dbReference>
<name>A0A4S4AEN0_9RHOO</name>
<evidence type="ECO:0000256" key="3">
    <source>
        <dbReference type="ARBA" id="ARBA00023002"/>
    </source>
</evidence>
<dbReference type="Proteomes" id="UP000307956">
    <property type="component" value="Unassembled WGS sequence"/>
</dbReference>
<evidence type="ECO:0000256" key="1">
    <source>
        <dbReference type="ARBA" id="ARBA00007825"/>
    </source>
</evidence>
<dbReference type="PROSITE" id="PS51318">
    <property type="entry name" value="TAT"/>
    <property type="match status" value="1"/>
</dbReference>
<protein>
    <recommendedName>
        <fullName evidence="5">Intradiol ring-cleavage dioxygenases domain-containing protein</fullName>
    </recommendedName>
</protein>
<dbReference type="GO" id="GO:0008199">
    <property type="term" value="F:ferric iron binding"/>
    <property type="evidence" value="ECO:0007669"/>
    <property type="project" value="InterPro"/>
</dbReference>
<comment type="caution">
    <text evidence="6">The sequence shown here is derived from an EMBL/GenBank/DDBJ whole genome shotgun (WGS) entry which is preliminary data.</text>
</comment>
<dbReference type="AlphaFoldDB" id="A0A4S4AEN0"/>
<accession>A0A4S4AEN0</accession>
<dbReference type="InterPro" id="IPR015889">
    <property type="entry name" value="Intradiol_dOase_core"/>
</dbReference>
<dbReference type="InterPro" id="IPR050770">
    <property type="entry name" value="Intradiol_RC_Dioxygenase"/>
</dbReference>
<organism evidence="6 7">
    <name type="scientific">Pseudothauera rhizosphaerae</name>
    <dbReference type="NCBI Taxonomy" id="2565932"/>
    <lineage>
        <taxon>Bacteria</taxon>
        <taxon>Pseudomonadati</taxon>
        <taxon>Pseudomonadota</taxon>
        <taxon>Betaproteobacteria</taxon>
        <taxon>Rhodocyclales</taxon>
        <taxon>Zoogloeaceae</taxon>
        <taxon>Pseudothauera</taxon>
    </lineage>
</organism>
<dbReference type="InterPro" id="IPR000627">
    <property type="entry name" value="Intradiol_dOase_C"/>
</dbReference>
<keyword evidence="3" id="KW-0560">Oxidoreductase</keyword>
<dbReference type="Pfam" id="PF00775">
    <property type="entry name" value="Dioxygenase_C"/>
    <property type="match status" value="1"/>
</dbReference>
<evidence type="ECO:0000313" key="7">
    <source>
        <dbReference type="Proteomes" id="UP000307956"/>
    </source>
</evidence>
<gene>
    <name evidence="6" type="ORF">E6O51_18285</name>
</gene>
<evidence type="ECO:0000259" key="5">
    <source>
        <dbReference type="PROSITE" id="PS00083"/>
    </source>
</evidence>
<dbReference type="GO" id="GO:0016702">
    <property type="term" value="F:oxidoreductase activity, acting on single donors with incorporation of molecular oxygen, incorporation of two atoms of oxygen"/>
    <property type="evidence" value="ECO:0007669"/>
    <property type="project" value="InterPro"/>
</dbReference>
<feature type="domain" description="Intradiol ring-cleavage dioxygenases" evidence="5">
    <location>
        <begin position="116"/>
        <end position="144"/>
    </location>
</feature>
<sequence length="255" mass="27555">MTASLNRPAERWRPPAVELDSRPASVRRRPFPCPCGGVPMSGPQLPARPRGHDQTRRRLLGGLAVSALAAAISRAHAGGALCGPTASTTAGPFYVRNAPRLTRINRHGVPGTPMRVSGTVSSGDGAPLAGAQVELWHCDAAGHYHPAGSGDVADYADDEIDLRGIAVTDARGEFRFDSIVPAQYGTRRRHLHWRITAPGHRALVTQSYWVEERGTAIARRDWVDRDTEDCRWLAFTQAADGAAEGRFDVVLQAQT</sequence>
<evidence type="ECO:0000313" key="6">
    <source>
        <dbReference type="EMBL" id="THF57246.1"/>
    </source>
</evidence>
<proteinExistence type="inferred from homology"/>
<dbReference type="PANTHER" id="PTHR33711">
    <property type="entry name" value="DIOXYGENASE, PUTATIVE (AFU_ORTHOLOGUE AFUA_2G02910)-RELATED"/>
    <property type="match status" value="1"/>
</dbReference>
<dbReference type="OrthoDB" id="9800887at2"/>
<dbReference type="SUPFAM" id="SSF49482">
    <property type="entry name" value="Aromatic compound dioxygenase"/>
    <property type="match status" value="1"/>
</dbReference>
<dbReference type="Gene3D" id="2.60.130.10">
    <property type="entry name" value="Aromatic compound dioxygenase"/>
    <property type="match status" value="1"/>
</dbReference>
<comment type="similarity">
    <text evidence="1">Belongs to the intradiol ring-cleavage dioxygenase family.</text>
</comment>
<dbReference type="PANTHER" id="PTHR33711:SF11">
    <property type="entry name" value="DIOXYGENASE"/>
    <property type="match status" value="1"/>
</dbReference>
<dbReference type="EMBL" id="SSOD01000018">
    <property type="protein sequence ID" value="THF57246.1"/>
    <property type="molecule type" value="Genomic_DNA"/>
</dbReference>
<dbReference type="InterPro" id="IPR006311">
    <property type="entry name" value="TAT_signal"/>
</dbReference>
<feature type="region of interest" description="Disordered" evidence="4">
    <location>
        <begin position="1"/>
        <end position="28"/>
    </location>
</feature>
<reference evidence="6 7" key="1">
    <citation type="submission" date="2019-04" db="EMBL/GenBank/DDBJ databases">
        <title>Azoarcus rhizosphaerae sp. nov. isolated from rhizosphere of Ficus religiosa.</title>
        <authorList>
            <person name="Lin S.-Y."/>
            <person name="Hameed A."/>
            <person name="Hsu Y.-H."/>
            <person name="Young C.-C."/>
        </authorList>
    </citation>
    <scope>NUCLEOTIDE SEQUENCE [LARGE SCALE GENOMIC DNA]</scope>
    <source>
        <strain evidence="6 7">CC-YHH848</strain>
    </source>
</reference>
<keyword evidence="2" id="KW-0223">Dioxygenase</keyword>
<evidence type="ECO:0000256" key="2">
    <source>
        <dbReference type="ARBA" id="ARBA00022964"/>
    </source>
</evidence>
<keyword evidence="7" id="KW-1185">Reference proteome</keyword>
<evidence type="ECO:0000256" key="4">
    <source>
        <dbReference type="SAM" id="MobiDB-lite"/>
    </source>
</evidence>